<name>A0ABU8PD28_9HYPH</name>
<accession>A0ABU8PD28</accession>
<sequence>MPESTKEVFDTAKVGKKGFPRFAEALGREPPMKIVPVENGEPQTNHPGMTLQEYAAAKRWEKEVGGIEVNGLTVATDDRSKTMISGARVAAMANPDFTTAWKGSGGEFVPLDARAVVAVSDAVLAHVSNCFATEAQVLADIDAGAITTVEQIDAAFTA</sequence>
<dbReference type="EMBL" id="JBBGZH010000001">
    <property type="protein sequence ID" value="MEJ5019323.1"/>
    <property type="molecule type" value="Genomic_DNA"/>
</dbReference>
<comment type="caution">
    <text evidence="2">The sequence shown here is derived from an EMBL/GenBank/DDBJ whole genome shotgun (WGS) entry which is preliminary data.</text>
</comment>
<protein>
    <submittedName>
        <fullName evidence="2">DUF4376 domain-containing protein</fullName>
    </submittedName>
</protein>
<dbReference type="Pfam" id="PF14301">
    <property type="entry name" value="DUF4376"/>
    <property type="match status" value="1"/>
</dbReference>
<evidence type="ECO:0000259" key="1">
    <source>
        <dbReference type="Pfam" id="PF14301"/>
    </source>
</evidence>
<feature type="domain" description="DUF4376" evidence="1">
    <location>
        <begin position="52"/>
        <end position="154"/>
    </location>
</feature>
<evidence type="ECO:0000313" key="2">
    <source>
        <dbReference type="EMBL" id="MEJ5019323.1"/>
    </source>
</evidence>
<evidence type="ECO:0000313" key="3">
    <source>
        <dbReference type="Proteomes" id="UP001375812"/>
    </source>
</evidence>
<dbReference type="Proteomes" id="UP001375812">
    <property type="component" value="Unassembled WGS sequence"/>
</dbReference>
<keyword evidence="3" id="KW-1185">Reference proteome</keyword>
<gene>
    <name evidence="2" type="ORF">WH297_06160</name>
</gene>
<organism evidence="2 3">
    <name type="scientific">Ochrobactrum vermis</name>
    <dbReference type="NCBI Taxonomy" id="1827297"/>
    <lineage>
        <taxon>Bacteria</taxon>
        <taxon>Pseudomonadati</taxon>
        <taxon>Pseudomonadota</taxon>
        <taxon>Alphaproteobacteria</taxon>
        <taxon>Hyphomicrobiales</taxon>
        <taxon>Brucellaceae</taxon>
        <taxon>Brucella/Ochrobactrum group</taxon>
        <taxon>Ochrobactrum</taxon>
    </lineage>
</organism>
<proteinExistence type="predicted"/>
<dbReference type="InterPro" id="IPR025484">
    <property type="entry name" value="DUF4376"/>
</dbReference>
<dbReference type="RefSeq" id="WP_105541825.1">
    <property type="nucleotide sequence ID" value="NZ_JBBGZH010000001.1"/>
</dbReference>
<reference evidence="2 3" key="1">
    <citation type="submission" date="2023-12" db="EMBL/GenBank/DDBJ databases">
        <title>Gut-associated functions are favored during microbiome assembly across C. elegans life.</title>
        <authorList>
            <person name="Zimmermann J."/>
        </authorList>
    </citation>
    <scope>NUCLEOTIDE SEQUENCE [LARGE SCALE GENOMIC DNA]</scope>
    <source>
        <strain evidence="2 3">MYb71</strain>
    </source>
</reference>